<dbReference type="InterPro" id="IPR011330">
    <property type="entry name" value="Glyco_hydro/deAcase_b/a-brl"/>
</dbReference>
<feature type="domain" description="NodB homology" evidence="3">
    <location>
        <begin position="27"/>
        <end position="207"/>
    </location>
</feature>
<dbReference type="Gene3D" id="3.20.20.370">
    <property type="entry name" value="Glycoside hydrolase/deacetylase"/>
    <property type="match status" value="1"/>
</dbReference>
<evidence type="ECO:0000256" key="1">
    <source>
        <dbReference type="ARBA" id="ARBA00022723"/>
    </source>
</evidence>
<reference evidence="4" key="2">
    <citation type="submission" date="2020-09" db="EMBL/GenBank/DDBJ databases">
        <authorList>
            <person name="Sun Q."/>
            <person name="Kim S."/>
        </authorList>
    </citation>
    <scope>NUCLEOTIDE SEQUENCE</scope>
    <source>
        <strain evidence="4">KCTC 23224</strain>
    </source>
</reference>
<name>A0A8J3CXP1_9BACT</name>
<dbReference type="PROSITE" id="PS51677">
    <property type="entry name" value="NODB"/>
    <property type="match status" value="1"/>
</dbReference>
<evidence type="ECO:0000313" key="5">
    <source>
        <dbReference type="Proteomes" id="UP000642809"/>
    </source>
</evidence>
<sequence length="209" mass="24060">MVVMHHIPDWIPYLLRDITWHKDRSAASVYLTFDDGPVPGVTDFVLEQLAVRGMKASFFVVGDNVRKHPSLAKEVLDAGHSIGNHTFHHLKGTKTSHWTYLKDTLRCQHCLEDELNFSPNLFRPPYGLMSRLQYSTLKDTYEIVLWDVLSGDYDMQQDAATCLLKAKQYTQGGSIVLFHDQEKTRDKIRKILPDYLSWVEDQGFFTASL</sequence>
<comment type="caution">
    <text evidence="4">The sequence shown here is derived from an EMBL/GenBank/DDBJ whole genome shotgun (WGS) entry which is preliminary data.</text>
</comment>
<dbReference type="GO" id="GO:0046872">
    <property type="term" value="F:metal ion binding"/>
    <property type="evidence" value="ECO:0007669"/>
    <property type="project" value="UniProtKB-KW"/>
</dbReference>
<dbReference type="AlphaFoldDB" id="A0A8J3CXP1"/>
<dbReference type="PANTHER" id="PTHR10587">
    <property type="entry name" value="GLYCOSYL TRANSFERASE-RELATED"/>
    <property type="match status" value="1"/>
</dbReference>
<evidence type="ECO:0000256" key="2">
    <source>
        <dbReference type="ARBA" id="ARBA00022801"/>
    </source>
</evidence>
<dbReference type="CDD" id="cd10917">
    <property type="entry name" value="CE4_NodB_like_6s_7s"/>
    <property type="match status" value="1"/>
</dbReference>
<evidence type="ECO:0000313" key="4">
    <source>
        <dbReference type="EMBL" id="GHB35091.1"/>
    </source>
</evidence>
<dbReference type="GO" id="GO:0016810">
    <property type="term" value="F:hydrolase activity, acting on carbon-nitrogen (but not peptide) bonds"/>
    <property type="evidence" value="ECO:0007669"/>
    <property type="project" value="InterPro"/>
</dbReference>
<keyword evidence="2" id="KW-0378">Hydrolase</keyword>
<dbReference type="Pfam" id="PF01522">
    <property type="entry name" value="Polysacc_deac_1"/>
    <property type="match status" value="1"/>
</dbReference>
<gene>
    <name evidence="4" type="ORF">GCM10008106_15590</name>
</gene>
<reference evidence="4" key="1">
    <citation type="journal article" date="2014" name="Int. J. Syst. Evol. Microbiol.">
        <title>Complete genome sequence of Corynebacterium casei LMG S-19264T (=DSM 44701T), isolated from a smear-ripened cheese.</title>
        <authorList>
            <consortium name="US DOE Joint Genome Institute (JGI-PGF)"/>
            <person name="Walter F."/>
            <person name="Albersmeier A."/>
            <person name="Kalinowski J."/>
            <person name="Ruckert C."/>
        </authorList>
    </citation>
    <scope>NUCLEOTIDE SEQUENCE</scope>
    <source>
        <strain evidence="4">KCTC 23224</strain>
    </source>
</reference>
<dbReference type="PANTHER" id="PTHR10587:SF133">
    <property type="entry name" value="CHITIN DEACETYLASE 1-RELATED"/>
    <property type="match status" value="1"/>
</dbReference>
<proteinExistence type="predicted"/>
<dbReference type="Proteomes" id="UP000642809">
    <property type="component" value="Unassembled WGS sequence"/>
</dbReference>
<protein>
    <submittedName>
        <fullName evidence="4">Polysaccharide deacetylase</fullName>
    </submittedName>
</protein>
<dbReference type="GO" id="GO:0005975">
    <property type="term" value="P:carbohydrate metabolic process"/>
    <property type="evidence" value="ECO:0007669"/>
    <property type="project" value="InterPro"/>
</dbReference>
<dbReference type="GO" id="GO:0016020">
    <property type="term" value="C:membrane"/>
    <property type="evidence" value="ECO:0007669"/>
    <property type="project" value="TreeGrafter"/>
</dbReference>
<dbReference type="InterPro" id="IPR050248">
    <property type="entry name" value="Polysacc_deacetylase_ArnD"/>
</dbReference>
<accession>A0A8J3CXP1</accession>
<dbReference type="InterPro" id="IPR002509">
    <property type="entry name" value="NODB_dom"/>
</dbReference>
<evidence type="ECO:0000259" key="3">
    <source>
        <dbReference type="PROSITE" id="PS51677"/>
    </source>
</evidence>
<keyword evidence="1" id="KW-0479">Metal-binding</keyword>
<organism evidence="4 5">
    <name type="scientific">Mongoliitalea lutea</name>
    <dbReference type="NCBI Taxonomy" id="849756"/>
    <lineage>
        <taxon>Bacteria</taxon>
        <taxon>Pseudomonadati</taxon>
        <taxon>Bacteroidota</taxon>
        <taxon>Cytophagia</taxon>
        <taxon>Cytophagales</taxon>
        <taxon>Cyclobacteriaceae</taxon>
        <taxon>Mongoliitalea</taxon>
    </lineage>
</organism>
<keyword evidence="5" id="KW-1185">Reference proteome</keyword>
<dbReference type="EMBL" id="BMYF01000008">
    <property type="protein sequence ID" value="GHB35091.1"/>
    <property type="molecule type" value="Genomic_DNA"/>
</dbReference>
<dbReference type="SUPFAM" id="SSF88713">
    <property type="entry name" value="Glycoside hydrolase/deacetylase"/>
    <property type="match status" value="1"/>
</dbReference>